<sequence length="102" mass="11357">MLNLKPSAKDDRWRSLCIVDLQFKGVKEGEGKNKSFCCKVDSYVQPDIENFPALFMGTKTKMAAVLEQYELSLGFDDSVKALLEAPTKLALPKSNQKLLADS</sequence>
<evidence type="ECO:0000313" key="2">
    <source>
        <dbReference type="Proteomes" id="UP000661112"/>
    </source>
</evidence>
<accession>A0ABR8CYB5</accession>
<dbReference type="EMBL" id="JACJSG010000004">
    <property type="protein sequence ID" value="MBD2499878.1"/>
    <property type="molecule type" value="Genomic_DNA"/>
</dbReference>
<organism evidence="1 2">
    <name type="scientific">Anabaena azotica FACHB-119</name>
    <dbReference type="NCBI Taxonomy" id="947527"/>
    <lineage>
        <taxon>Bacteria</taxon>
        <taxon>Bacillati</taxon>
        <taxon>Cyanobacteriota</taxon>
        <taxon>Cyanophyceae</taxon>
        <taxon>Nostocales</taxon>
        <taxon>Nostocaceae</taxon>
        <taxon>Anabaena</taxon>
        <taxon>Anabaena azotica</taxon>
    </lineage>
</organism>
<reference evidence="1 2" key="1">
    <citation type="journal article" date="2020" name="ISME J.">
        <title>Comparative genomics reveals insights into cyanobacterial evolution and habitat adaptation.</title>
        <authorList>
            <person name="Chen M.Y."/>
            <person name="Teng W.K."/>
            <person name="Zhao L."/>
            <person name="Hu C.X."/>
            <person name="Zhou Y.K."/>
            <person name="Han B.P."/>
            <person name="Song L.R."/>
            <person name="Shu W.S."/>
        </authorList>
    </citation>
    <scope>NUCLEOTIDE SEQUENCE [LARGE SCALE GENOMIC DNA]</scope>
    <source>
        <strain evidence="1 2">FACHB-119</strain>
    </source>
</reference>
<proteinExistence type="predicted"/>
<protein>
    <submittedName>
        <fullName evidence="1">Uncharacterized protein</fullName>
    </submittedName>
</protein>
<keyword evidence="2" id="KW-1185">Reference proteome</keyword>
<dbReference type="Proteomes" id="UP000661112">
    <property type="component" value="Unassembled WGS sequence"/>
</dbReference>
<comment type="caution">
    <text evidence="1">The sequence shown here is derived from an EMBL/GenBank/DDBJ whole genome shotgun (WGS) entry which is preliminary data.</text>
</comment>
<evidence type="ECO:0000313" key="1">
    <source>
        <dbReference type="EMBL" id="MBD2499878.1"/>
    </source>
</evidence>
<gene>
    <name evidence="1" type="ORF">H6G83_04460</name>
</gene>
<name>A0ABR8CYB5_9NOST</name>